<evidence type="ECO:0000313" key="6">
    <source>
        <dbReference type="Ensembl" id="ENSACUP00000010577.1"/>
    </source>
</evidence>
<proteinExistence type="predicted"/>
<feature type="domain" description="RING-type" evidence="5">
    <location>
        <begin position="21"/>
        <end position="88"/>
    </location>
</feature>
<keyword evidence="2 4" id="KW-0863">Zinc-finger</keyword>
<evidence type="ECO:0000256" key="3">
    <source>
        <dbReference type="ARBA" id="ARBA00022833"/>
    </source>
</evidence>
<dbReference type="Gene3D" id="3.30.40.10">
    <property type="entry name" value="Zinc/RING finger domain, C3HC4 (zinc finger)"/>
    <property type="match status" value="1"/>
</dbReference>
<keyword evidence="1" id="KW-0479">Metal-binding</keyword>
<accession>A0A663MFL2</accession>
<keyword evidence="3" id="KW-0862">Zinc</keyword>
<dbReference type="PROSITE" id="PS00518">
    <property type="entry name" value="ZF_RING_1"/>
    <property type="match status" value="1"/>
</dbReference>
<dbReference type="SUPFAM" id="SSF57850">
    <property type="entry name" value="RING/U-box"/>
    <property type="match status" value="1"/>
</dbReference>
<dbReference type="Ensembl" id="ENSACUT00000011278.1">
    <property type="protein sequence ID" value="ENSACUP00000010577.1"/>
    <property type="gene ID" value="ENSACUG00000007148.1"/>
</dbReference>
<dbReference type="GO" id="GO:0008270">
    <property type="term" value="F:zinc ion binding"/>
    <property type="evidence" value="ECO:0007669"/>
    <property type="project" value="UniProtKB-KW"/>
</dbReference>
<dbReference type="InterPro" id="IPR017907">
    <property type="entry name" value="Znf_RING_CS"/>
</dbReference>
<dbReference type="InterPro" id="IPR001841">
    <property type="entry name" value="Znf_RING"/>
</dbReference>
<evidence type="ECO:0000256" key="1">
    <source>
        <dbReference type="ARBA" id="ARBA00022723"/>
    </source>
</evidence>
<evidence type="ECO:0000259" key="5">
    <source>
        <dbReference type="PROSITE" id="PS50089"/>
    </source>
</evidence>
<dbReference type="AlphaFoldDB" id="A0A663MFL2"/>
<dbReference type="PROSITE" id="PS50089">
    <property type="entry name" value="ZF_RING_2"/>
    <property type="match status" value="1"/>
</dbReference>
<dbReference type="Proteomes" id="UP000472269">
    <property type="component" value="Unplaced"/>
</dbReference>
<dbReference type="Pfam" id="PF13639">
    <property type="entry name" value="zf-RING_2"/>
    <property type="match status" value="1"/>
</dbReference>
<sequence length="114" mass="12870">QAPAGDFPIQRHMEKIRHLACLSCQGKFWGTEEPMEERGSSAKASTSQLLLTRPVETRANYYMACLHHFCFTCIQQWARGRDACPVCRQPFEWVLHTCFLGANTTRLSGAPGQP</sequence>
<keyword evidence="7" id="KW-1185">Reference proteome</keyword>
<name>A0A663MFL2_ATHCN</name>
<dbReference type="InterPro" id="IPR013083">
    <property type="entry name" value="Znf_RING/FYVE/PHD"/>
</dbReference>
<evidence type="ECO:0000256" key="2">
    <source>
        <dbReference type="ARBA" id="ARBA00022771"/>
    </source>
</evidence>
<reference evidence="6" key="2">
    <citation type="submission" date="2025-09" db="UniProtKB">
        <authorList>
            <consortium name="Ensembl"/>
        </authorList>
    </citation>
    <scope>IDENTIFICATION</scope>
</reference>
<evidence type="ECO:0000256" key="4">
    <source>
        <dbReference type="PROSITE-ProRule" id="PRU00175"/>
    </source>
</evidence>
<organism evidence="6 7">
    <name type="scientific">Athene cunicularia</name>
    <name type="common">Burrowing owl</name>
    <name type="synonym">Speotyto cunicularia</name>
    <dbReference type="NCBI Taxonomy" id="194338"/>
    <lineage>
        <taxon>Eukaryota</taxon>
        <taxon>Metazoa</taxon>
        <taxon>Chordata</taxon>
        <taxon>Craniata</taxon>
        <taxon>Vertebrata</taxon>
        <taxon>Euteleostomi</taxon>
        <taxon>Archelosauria</taxon>
        <taxon>Archosauria</taxon>
        <taxon>Dinosauria</taxon>
        <taxon>Saurischia</taxon>
        <taxon>Theropoda</taxon>
        <taxon>Coelurosauria</taxon>
        <taxon>Aves</taxon>
        <taxon>Neognathae</taxon>
        <taxon>Neoaves</taxon>
        <taxon>Telluraves</taxon>
        <taxon>Strigiformes</taxon>
        <taxon>Strigidae</taxon>
        <taxon>Athene</taxon>
    </lineage>
</organism>
<evidence type="ECO:0000313" key="7">
    <source>
        <dbReference type="Proteomes" id="UP000472269"/>
    </source>
</evidence>
<reference evidence="6" key="1">
    <citation type="submission" date="2025-08" db="UniProtKB">
        <authorList>
            <consortium name="Ensembl"/>
        </authorList>
    </citation>
    <scope>IDENTIFICATION</scope>
</reference>
<protein>
    <recommendedName>
        <fullName evidence="5">RING-type domain-containing protein</fullName>
    </recommendedName>
</protein>